<dbReference type="EMBL" id="VSWC01000080">
    <property type="protein sequence ID" value="KAA1093102.1"/>
    <property type="molecule type" value="Genomic_DNA"/>
</dbReference>
<evidence type="ECO:0000256" key="1">
    <source>
        <dbReference type="SAM" id="Phobius"/>
    </source>
</evidence>
<keyword evidence="1" id="KW-0812">Transmembrane</keyword>
<organism evidence="2 3">
    <name type="scientific">Puccinia graminis f. sp. tritici</name>
    <dbReference type="NCBI Taxonomy" id="56615"/>
    <lineage>
        <taxon>Eukaryota</taxon>
        <taxon>Fungi</taxon>
        <taxon>Dikarya</taxon>
        <taxon>Basidiomycota</taxon>
        <taxon>Pucciniomycotina</taxon>
        <taxon>Pucciniomycetes</taxon>
        <taxon>Pucciniales</taxon>
        <taxon>Pucciniaceae</taxon>
        <taxon>Puccinia</taxon>
    </lineage>
</organism>
<keyword evidence="3" id="KW-1185">Reference proteome</keyword>
<dbReference type="Proteomes" id="UP000324748">
    <property type="component" value="Unassembled WGS sequence"/>
</dbReference>
<evidence type="ECO:0000313" key="2">
    <source>
        <dbReference type="EMBL" id="KAA1093102.1"/>
    </source>
</evidence>
<keyword evidence="1" id="KW-1133">Transmembrane helix</keyword>
<dbReference type="OrthoDB" id="1935339at2759"/>
<comment type="caution">
    <text evidence="2">The sequence shown here is derived from an EMBL/GenBank/DDBJ whole genome shotgun (WGS) entry which is preliminary data.</text>
</comment>
<feature type="transmembrane region" description="Helical" evidence="1">
    <location>
        <begin position="30"/>
        <end position="49"/>
    </location>
</feature>
<name>A0A5B0NWH6_PUCGR</name>
<protein>
    <submittedName>
        <fullName evidence="2">Uncharacterized protein</fullName>
    </submittedName>
</protein>
<proteinExistence type="predicted"/>
<reference evidence="2 3" key="1">
    <citation type="submission" date="2019-05" db="EMBL/GenBank/DDBJ databases">
        <title>Emergence of the Ug99 lineage of the wheat stem rust pathogen through somatic hybridization.</title>
        <authorList>
            <person name="Li F."/>
            <person name="Upadhyaya N.M."/>
            <person name="Sperschneider J."/>
            <person name="Matny O."/>
            <person name="Nguyen-Phuc H."/>
            <person name="Mago R."/>
            <person name="Raley C."/>
            <person name="Miller M.E."/>
            <person name="Silverstein K.A.T."/>
            <person name="Henningsen E."/>
            <person name="Hirsch C.D."/>
            <person name="Visser B."/>
            <person name="Pretorius Z.A."/>
            <person name="Steffenson B.J."/>
            <person name="Schwessinger B."/>
            <person name="Dodds P.N."/>
            <person name="Figueroa M."/>
        </authorList>
    </citation>
    <scope>NUCLEOTIDE SEQUENCE [LARGE SCALE GENOMIC DNA]</scope>
    <source>
        <strain evidence="2">21-0</strain>
    </source>
</reference>
<keyword evidence="1" id="KW-0472">Membrane</keyword>
<sequence length="127" mass="14553">MTHFSTPHHEIQSVLPIQDINLIFMRYLKLLLLIILFFHTFNLCFPTSISPILGDSVIRCSAGEKPAPEKRAVQASDLQSDLQVQEEEIQLEEIVVHHSRLQANDQPVQLDPEIPPHYMTQVLSPLY</sequence>
<dbReference type="AlphaFoldDB" id="A0A5B0NWH6"/>
<gene>
    <name evidence="2" type="ORF">PGT21_025237</name>
</gene>
<accession>A0A5B0NWH6</accession>
<evidence type="ECO:0000313" key="3">
    <source>
        <dbReference type="Proteomes" id="UP000324748"/>
    </source>
</evidence>